<evidence type="ECO:0008006" key="3">
    <source>
        <dbReference type="Google" id="ProtNLM"/>
    </source>
</evidence>
<accession>A0A8S0ZUJ6</accession>
<dbReference type="PANTHER" id="PTHR33198:SF19">
    <property type="entry name" value="CCHC-TYPE DOMAIN-CONTAINING PROTEIN"/>
    <property type="match status" value="1"/>
</dbReference>
<dbReference type="EMBL" id="CADEBC010000485">
    <property type="protein sequence ID" value="CAB3235846.1"/>
    <property type="molecule type" value="Genomic_DNA"/>
</dbReference>
<sequence length="146" mass="16727">MSQVLVWISDLPSMIATALLYLRNLIYTEVLETVKFEELIEKLDKHFTPQRCTFADRQKFYEARRSDGESVEEWAARVRGLAVHCEFGTALDMLLRDRFILGLAACRERDRLFEEDAGKLTFAKALEVAQQAAYARLAQPLGNGRL</sequence>
<name>A0A8S0ZUJ6_ARCPL</name>
<evidence type="ECO:0000313" key="1">
    <source>
        <dbReference type="EMBL" id="CAB3235846.1"/>
    </source>
</evidence>
<dbReference type="OrthoDB" id="6772952at2759"/>
<dbReference type="PANTHER" id="PTHR33198">
    <property type="entry name" value="ANK_REP_REGION DOMAIN-CONTAINING PROTEIN-RELATED"/>
    <property type="match status" value="1"/>
</dbReference>
<reference evidence="1 2" key="1">
    <citation type="submission" date="2020-04" db="EMBL/GenBank/DDBJ databases">
        <authorList>
            <person name="Wallbank WR R."/>
            <person name="Pardo Diaz C."/>
            <person name="Kozak K."/>
            <person name="Martin S."/>
            <person name="Jiggins C."/>
            <person name="Moest M."/>
            <person name="Warren A I."/>
            <person name="Byers J.R.P. K."/>
            <person name="Montejo-Kovacevich G."/>
            <person name="Yen C E."/>
        </authorList>
    </citation>
    <scope>NUCLEOTIDE SEQUENCE [LARGE SCALE GENOMIC DNA]</scope>
</reference>
<protein>
    <recommendedName>
        <fullName evidence="3">Retrotransposon gag domain-containing protein</fullName>
    </recommendedName>
</protein>
<keyword evidence="2" id="KW-1185">Reference proteome</keyword>
<gene>
    <name evidence="1" type="ORF">APLA_LOCUS6321</name>
</gene>
<dbReference type="AlphaFoldDB" id="A0A8S0ZUJ6"/>
<evidence type="ECO:0000313" key="2">
    <source>
        <dbReference type="Proteomes" id="UP000494106"/>
    </source>
</evidence>
<organism evidence="1 2">
    <name type="scientific">Arctia plantaginis</name>
    <name type="common">Wood tiger moth</name>
    <name type="synonym">Phalaena plantaginis</name>
    <dbReference type="NCBI Taxonomy" id="874455"/>
    <lineage>
        <taxon>Eukaryota</taxon>
        <taxon>Metazoa</taxon>
        <taxon>Ecdysozoa</taxon>
        <taxon>Arthropoda</taxon>
        <taxon>Hexapoda</taxon>
        <taxon>Insecta</taxon>
        <taxon>Pterygota</taxon>
        <taxon>Neoptera</taxon>
        <taxon>Endopterygota</taxon>
        <taxon>Lepidoptera</taxon>
        <taxon>Glossata</taxon>
        <taxon>Ditrysia</taxon>
        <taxon>Noctuoidea</taxon>
        <taxon>Erebidae</taxon>
        <taxon>Arctiinae</taxon>
        <taxon>Arctia</taxon>
    </lineage>
</organism>
<dbReference type="Proteomes" id="UP000494106">
    <property type="component" value="Unassembled WGS sequence"/>
</dbReference>
<comment type="caution">
    <text evidence="1">The sequence shown here is derived from an EMBL/GenBank/DDBJ whole genome shotgun (WGS) entry which is preliminary data.</text>
</comment>
<proteinExistence type="predicted"/>